<protein>
    <submittedName>
        <fullName evidence="1">Uncharacterized protein</fullName>
    </submittedName>
</protein>
<dbReference type="Proteomes" id="UP000559256">
    <property type="component" value="Unassembled WGS sequence"/>
</dbReference>
<evidence type="ECO:0000313" key="2">
    <source>
        <dbReference type="Proteomes" id="UP000559256"/>
    </source>
</evidence>
<keyword evidence="2" id="KW-1185">Reference proteome</keyword>
<proteinExistence type="predicted"/>
<name>A0A8H5CNE8_9AGAR</name>
<reference evidence="1 2" key="1">
    <citation type="journal article" date="2020" name="ISME J.">
        <title>Uncovering the hidden diversity of litter-decomposition mechanisms in mushroom-forming fungi.</title>
        <authorList>
            <person name="Floudas D."/>
            <person name="Bentzer J."/>
            <person name="Ahren D."/>
            <person name="Johansson T."/>
            <person name="Persson P."/>
            <person name="Tunlid A."/>
        </authorList>
    </citation>
    <scope>NUCLEOTIDE SEQUENCE [LARGE SCALE GENOMIC DNA]</scope>
    <source>
        <strain evidence="1 2">CBS 291.85</strain>
    </source>
</reference>
<organism evidence="1 2">
    <name type="scientific">Tetrapyrgos nigripes</name>
    <dbReference type="NCBI Taxonomy" id="182062"/>
    <lineage>
        <taxon>Eukaryota</taxon>
        <taxon>Fungi</taxon>
        <taxon>Dikarya</taxon>
        <taxon>Basidiomycota</taxon>
        <taxon>Agaricomycotina</taxon>
        <taxon>Agaricomycetes</taxon>
        <taxon>Agaricomycetidae</taxon>
        <taxon>Agaricales</taxon>
        <taxon>Marasmiineae</taxon>
        <taxon>Marasmiaceae</taxon>
        <taxon>Tetrapyrgos</taxon>
    </lineage>
</organism>
<comment type="caution">
    <text evidence="1">The sequence shown here is derived from an EMBL/GenBank/DDBJ whole genome shotgun (WGS) entry which is preliminary data.</text>
</comment>
<dbReference type="AlphaFoldDB" id="A0A8H5CNE8"/>
<evidence type="ECO:0000313" key="1">
    <source>
        <dbReference type="EMBL" id="KAF5344895.1"/>
    </source>
</evidence>
<gene>
    <name evidence="1" type="ORF">D9758_011598</name>
</gene>
<accession>A0A8H5CNE8</accession>
<sequence length="309" mass="35341">MSSLNLAENHHAPPLELQVTDYQRLGGIEHRVCQGKTPNLDTPSQPSDYALSPLENLPNELLWEIAEFSWHQHPKFRIALDLVEREKPPFDSLHPAYHLTLVSKRLRSIYLPWLFREVHLFLQSDLDPLDEIFRLKQTLSRYVHIVKLFQRVRFHREFVRDWDEPFEPACHLLLLQLLHSCPRLEIVEYPCLDLQGHWTEQTELFHAIEHHPSNSLRVSCQGPLANLSNSPELPPQDSDISLNRVLLEIDITRLVGSAPGTDEIIPYNLILSLIQRGLQIVKVEFGAAVTAGGPLPISASGILLPFLFG</sequence>
<dbReference type="EMBL" id="JAACJM010000117">
    <property type="protein sequence ID" value="KAF5344895.1"/>
    <property type="molecule type" value="Genomic_DNA"/>
</dbReference>